<evidence type="ECO:0000313" key="2">
    <source>
        <dbReference type="Proteomes" id="UP000821853"/>
    </source>
</evidence>
<name>A0A9J6GX09_HAELO</name>
<comment type="caution">
    <text evidence="1">The sequence shown here is derived from an EMBL/GenBank/DDBJ whole genome shotgun (WGS) entry which is preliminary data.</text>
</comment>
<keyword evidence="2" id="KW-1185">Reference proteome</keyword>
<proteinExistence type="predicted"/>
<gene>
    <name evidence="1" type="ORF">HPB48_011340</name>
</gene>
<dbReference type="VEuPathDB" id="VectorBase:HLOH_052083"/>
<organism evidence="1 2">
    <name type="scientific">Haemaphysalis longicornis</name>
    <name type="common">Bush tick</name>
    <dbReference type="NCBI Taxonomy" id="44386"/>
    <lineage>
        <taxon>Eukaryota</taxon>
        <taxon>Metazoa</taxon>
        <taxon>Ecdysozoa</taxon>
        <taxon>Arthropoda</taxon>
        <taxon>Chelicerata</taxon>
        <taxon>Arachnida</taxon>
        <taxon>Acari</taxon>
        <taxon>Parasitiformes</taxon>
        <taxon>Ixodida</taxon>
        <taxon>Ixodoidea</taxon>
        <taxon>Ixodidae</taxon>
        <taxon>Haemaphysalinae</taxon>
        <taxon>Haemaphysalis</taxon>
    </lineage>
</organism>
<sequence>MPELPRNEIQIVVQPSVGQGVSEALRFQISRAIVTAAHLSGEEARQHVICANKHQNIIMICTPSRKNAERYAAVSNLTVYGAKHEVGACESAPRSTVKGVIREVLLTDSAQEINDFIVPEYNSPTLHADNINKSMSVVIAFEGPKVPNN</sequence>
<dbReference type="Proteomes" id="UP000821853">
    <property type="component" value="Unassembled WGS sequence"/>
</dbReference>
<protein>
    <submittedName>
        <fullName evidence="1">Uncharacterized protein</fullName>
    </submittedName>
</protein>
<dbReference type="EMBL" id="JABSTR010000009">
    <property type="protein sequence ID" value="KAH9378788.1"/>
    <property type="molecule type" value="Genomic_DNA"/>
</dbReference>
<dbReference type="AlphaFoldDB" id="A0A9J6GX09"/>
<accession>A0A9J6GX09</accession>
<reference evidence="1 2" key="1">
    <citation type="journal article" date="2020" name="Cell">
        <title>Large-Scale Comparative Analyses of Tick Genomes Elucidate Their Genetic Diversity and Vector Capacities.</title>
        <authorList>
            <consortium name="Tick Genome and Microbiome Consortium (TIGMIC)"/>
            <person name="Jia N."/>
            <person name="Wang J."/>
            <person name="Shi W."/>
            <person name="Du L."/>
            <person name="Sun Y."/>
            <person name="Zhan W."/>
            <person name="Jiang J.F."/>
            <person name="Wang Q."/>
            <person name="Zhang B."/>
            <person name="Ji P."/>
            <person name="Bell-Sakyi L."/>
            <person name="Cui X.M."/>
            <person name="Yuan T.T."/>
            <person name="Jiang B.G."/>
            <person name="Yang W.F."/>
            <person name="Lam T.T."/>
            <person name="Chang Q.C."/>
            <person name="Ding S.J."/>
            <person name="Wang X.J."/>
            <person name="Zhu J.G."/>
            <person name="Ruan X.D."/>
            <person name="Zhao L."/>
            <person name="Wei J.T."/>
            <person name="Ye R.Z."/>
            <person name="Que T.C."/>
            <person name="Du C.H."/>
            <person name="Zhou Y.H."/>
            <person name="Cheng J.X."/>
            <person name="Dai P.F."/>
            <person name="Guo W.B."/>
            <person name="Han X.H."/>
            <person name="Huang E.J."/>
            <person name="Li L.F."/>
            <person name="Wei W."/>
            <person name="Gao Y.C."/>
            <person name="Liu J.Z."/>
            <person name="Shao H.Z."/>
            <person name="Wang X."/>
            <person name="Wang C.C."/>
            <person name="Yang T.C."/>
            <person name="Huo Q.B."/>
            <person name="Li W."/>
            <person name="Chen H.Y."/>
            <person name="Chen S.E."/>
            <person name="Zhou L.G."/>
            <person name="Ni X.B."/>
            <person name="Tian J.H."/>
            <person name="Sheng Y."/>
            <person name="Liu T."/>
            <person name="Pan Y.S."/>
            <person name="Xia L.Y."/>
            <person name="Li J."/>
            <person name="Zhao F."/>
            <person name="Cao W.C."/>
        </authorList>
    </citation>
    <scope>NUCLEOTIDE SEQUENCE [LARGE SCALE GENOMIC DNA]</scope>
    <source>
        <strain evidence="1">HaeL-2018</strain>
    </source>
</reference>
<evidence type="ECO:0000313" key="1">
    <source>
        <dbReference type="EMBL" id="KAH9378788.1"/>
    </source>
</evidence>